<gene>
    <name evidence="1" type="ORF">LCGC14_2163510</name>
</gene>
<dbReference type="InterPro" id="IPR036569">
    <property type="entry name" value="RpiB_LacA_LacB_sf"/>
</dbReference>
<evidence type="ECO:0000313" key="1">
    <source>
        <dbReference type="EMBL" id="KKL64586.1"/>
    </source>
</evidence>
<accession>A0A0F9EEA0</accession>
<dbReference type="Pfam" id="PF02502">
    <property type="entry name" value="LacAB_rpiB"/>
    <property type="match status" value="1"/>
</dbReference>
<dbReference type="EMBL" id="LAZR01027796">
    <property type="protein sequence ID" value="KKL64586.1"/>
    <property type="molecule type" value="Genomic_DNA"/>
</dbReference>
<dbReference type="PANTHER" id="PTHR30345:SF0">
    <property type="entry name" value="DNA DAMAGE-REPAIR_TOLERATION PROTEIN DRT102"/>
    <property type="match status" value="1"/>
</dbReference>
<name>A0A0F9EEA0_9ZZZZ</name>
<sequence>MKVIIGADFAGFDLKEDVKSHLEEKGVNLTDIGMYNLKDDIPYYEVAAIAAKKIQAGEAEKGILFCGTGMGVSIVANKFKGIYASVVESEFTGERCKIINNSNILTMGGWIVSAHRAKKICDLWLEASFAKGVKELEEVSDFLKSAFSEIEKIEDMTMK</sequence>
<dbReference type="InterPro" id="IPR003500">
    <property type="entry name" value="RpiB_LacA_LacB"/>
</dbReference>
<organism evidence="1">
    <name type="scientific">marine sediment metagenome</name>
    <dbReference type="NCBI Taxonomy" id="412755"/>
    <lineage>
        <taxon>unclassified sequences</taxon>
        <taxon>metagenomes</taxon>
        <taxon>ecological metagenomes</taxon>
    </lineage>
</organism>
<dbReference type="PIRSF" id="PIRSF005384">
    <property type="entry name" value="RpiB_LacA_B"/>
    <property type="match status" value="1"/>
</dbReference>
<dbReference type="NCBIfam" id="TIGR00689">
    <property type="entry name" value="rpiB_lacA_lacB"/>
    <property type="match status" value="1"/>
</dbReference>
<comment type="caution">
    <text evidence="1">The sequence shown here is derived from an EMBL/GenBank/DDBJ whole genome shotgun (WGS) entry which is preliminary data.</text>
</comment>
<protein>
    <recommendedName>
        <fullName evidence="2">RpiB/LacA/LacB family sugar-phosphate isomerase</fullName>
    </recommendedName>
</protein>
<reference evidence="1" key="1">
    <citation type="journal article" date="2015" name="Nature">
        <title>Complex archaea that bridge the gap between prokaryotes and eukaryotes.</title>
        <authorList>
            <person name="Spang A."/>
            <person name="Saw J.H."/>
            <person name="Jorgensen S.L."/>
            <person name="Zaremba-Niedzwiedzka K."/>
            <person name="Martijn J."/>
            <person name="Lind A.E."/>
            <person name="van Eijk R."/>
            <person name="Schleper C."/>
            <person name="Guy L."/>
            <person name="Ettema T.J."/>
        </authorList>
    </citation>
    <scope>NUCLEOTIDE SEQUENCE</scope>
</reference>
<dbReference type="GO" id="GO:0016853">
    <property type="term" value="F:isomerase activity"/>
    <property type="evidence" value="ECO:0007669"/>
    <property type="project" value="InterPro"/>
</dbReference>
<dbReference type="Gene3D" id="3.40.1400.10">
    <property type="entry name" value="Sugar-phosphate isomerase, RpiB/LacA/LacB"/>
    <property type="match status" value="1"/>
</dbReference>
<dbReference type="SUPFAM" id="SSF89623">
    <property type="entry name" value="Ribose/Galactose isomerase RpiB/AlsB"/>
    <property type="match status" value="1"/>
</dbReference>
<dbReference type="PANTHER" id="PTHR30345">
    <property type="entry name" value="RIBOSE-5-PHOSPHATE ISOMERASE B"/>
    <property type="match status" value="1"/>
</dbReference>
<proteinExistence type="predicted"/>
<dbReference type="AlphaFoldDB" id="A0A0F9EEA0"/>
<evidence type="ECO:0008006" key="2">
    <source>
        <dbReference type="Google" id="ProtNLM"/>
    </source>
</evidence>
<dbReference type="GO" id="GO:0005975">
    <property type="term" value="P:carbohydrate metabolic process"/>
    <property type="evidence" value="ECO:0007669"/>
    <property type="project" value="InterPro"/>
</dbReference>